<dbReference type="PANTHER" id="PTHR30560">
    <property type="entry name" value="TRIGGER FACTOR CHAPERONE AND PEPTIDYL-PROLYL CIS/TRANS ISOMERASE"/>
    <property type="match status" value="1"/>
</dbReference>
<keyword evidence="5 9" id="KW-0697">Rotamase</keyword>
<dbReference type="Pfam" id="PF05697">
    <property type="entry name" value="Trigger_N"/>
    <property type="match status" value="1"/>
</dbReference>
<dbReference type="Gene3D" id="3.10.50.40">
    <property type="match status" value="1"/>
</dbReference>
<evidence type="ECO:0000313" key="12">
    <source>
        <dbReference type="EMBL" id="QOL20197.1"/>
    </source>
</evidence>
<dbReference type="GO" id="GO:0043022">
    <property type="term" value="F:ribosome binding"/>
    <property type="evidence" value="ECO:0007669"/>
    <property type="project" value="TreeGrafter"/>
</dbReference>
<dbReference type="SUPFAM" id="SSF102735">
    <property type="entry name" value="Trigger factor ribosome-binding domain"/>
    <property type="match status" value="1"/>
</dbReference>
<dbReference type="GO" id="GO:0044183">
    <property type="term" value="F:protein folding chaperone"/>
    <property type="evidence" value="ECO:0007669"/>
    <property type="project" value="TreeGrafter"/>
</dbReference>
<feature type="domain" description="Trigger factor ribosome-binding bacterial" evidence="10">
    <location>
        <begin position="1"/>
        <end position="144"/>
    </location>
</feature>
<dbReference type="GO" id="GO:0005737">
    <property type="term" value="C:cytoplasm"/>
    <property type="evidence" value="ECO:0007669"/>
    <property type="project" value="UniProtKB-SubCell"/>
</dbReference>
<name>A0A7L9RUB1_9PROT</name>
<evidence type="ECO:0000313" key="13">
    <source>
        <dbReference type="Proteomes" id="UP000594001"/>
    </source>
</evidence>
<dbReference type="Gene3D" id="3.30.70.1050">
    <property type="entry name" value="Trigger factor ribosome-binding domain"/>
    <property type="match status" value="1"/>
</dbReference>
<reference evidence="12 13" key="1">
    <citation type="submission" date="2020-06" db="EMBL/GenBank/DDBJ databases">
        <title>The endosymbiont of the kinetoplastid Bodo saltans is a Paracaedibacter-like alpha-proteobacterium possessing a putative toxin-antitoxin system.</title>
        <authorList>
            <person name="Midha S."/>
            <person name="Rigden D.J."/>
            <person name="Siozios S."/>
            <person name="Hurst G.D.D."/>
            <person name="Jackson A.P."/>
        </authorList>
    </citation>
    <scope>NUCLEOTIDE SEQUENCE [LARGE SCALE GENOMIC DNA]</scope>
    <source>
        <strain evidence="12">Lake Konstanz</strain>
    </source>
</reference>
<comment type="domain">
    <text evidence="9">Consists of 3 domains; the N-terminus binds the ribosome, the middle domain has PPIase activity, while the C-terminus has intrinsic chaperone activity on its own.</text>
</comment>
<dbReference type="EMBL" id="CP054719">
    <property type="protein sequence ID" value="QOL20197.1"/>
    <property type="molecule type" value="Genomic_DNA"/>
</dbReference>
<keyword evidence="9" id="KW-0131">Cell cycle</keyword>
<dbReference type="InterPro" id="IPR027304">
    <property type="entry name" value="Trigger_fact/SurA_dom_sf"/>
</dbReference>
<evidence type="ECO:0000256" key="7">
    <source>
        <dbReference type="ARBA" id="ARBA00023235"/>
    </source>
</evidence>
<dbReference type="AlphaFoldDB" id="A0A7L9RUB1"/>
<evidence type="ECO:0000256" key="6">
    <source>
        <dbReference type="ARBA" id="ARBA00023186"/>
    </source>
</evidence>
<comment type="function">
    <text evidence="9">Involved in protein export. Acts as a chaperone by maintaining the newly synthesized protein in an open conformation. Functions as a peptidyl-prolyl cis-trans isomerase.</text>
</comment>
<dbReference type="NCBIfam" id="TIGR00115">
    <property type="entry name" value="tig"/>
    <property type="match status" value="1"/>
</dbReference>
<keyword evidence="13" id="KW-1185">Reference proteome</keyword>
<evidence type="ECO:0000259" key="11">
    <source>
        <dbReference type="Pfam" id="PF05698"/>
    </source>
</evidence>
<gene>
    <name evidence="9 12" type="primary">tig</name>
    <name evidence="12" type="ORF">CPBP_00979</name>
</gene>
<dbReference type="InterPro" id="IPR008881">
    <property type="entry name" value="Trigger_fac_ribosome-bd_bac"/>
</dbReference>
<dbReference type="GO" id="GO:0043335">
    <property type="term" value="P:protein unfolding"/>
    <property type="evidence" value="ECO:0007669"/>
    <property type="project" value="TreeGrafter"/>
</dbReference>
<protein>
    <recommendedName>
        <fullName evidence="4 9">Trigger factor</fullName>
        <shortName evidence="9">TF</shortName>
        <ecNumber evidence="3 9">5.2.1.8</ecNumber>
    </recommendedName>
    <alternativeName>
        <fullName evidence="8 9">PPIase</fullName>
    </alternativeName>
</protein>
<dbReference type="HAMAP" id="MF_00303">
    <property type="entry name" value="Trigger_factor_Tig"/>
    <property type="match status" value="1"/>
</dbReference>
<dbReference type="RefSeq" id="WP_350331751.1">
    <property type="nucleotide sequence ID" value="NZ_CP054719.1"/>
</dbReference>
<keyword evidence="9" id="KW-0132">Cell division</keyword>
<evidence type="ECO:0000256" key="4">
    <source>
        <dbReference type="ARBA" id="ARBA00016902"/>
    </source>
</evidence>
<accession>A0A7L9RUB1</accession>
<feature type="domain" description="Trigger factor C-terminal" evidence="11">
    <location>
        <begin position="259"/>
        <end position="410"/>
    </location>
</feature>
<keyword evidence="6 9" id="KW-0143">Chaperone</keyword>
<dbReference type="InterPro" id="IPR008880">
    <property type="entry name" value="Trigger_fac_C"/>
</dbReference>
<dbReference type="InterPro" id="IPR005215">
    <property type="entry name" value="Trig_fac"/>
</dbReference>
<evidence type="ECO:0000256" key="2">
    <source>
        <dbReference type="ARBA" id="ARBA00005464"/>
    </source>
</evidence>
<evidence type="ECO:0000256" key="8">
    <source>
        <dbReference type="ARBA" id="ARBA00029986"/>
    </source>
</evidence>
<evidence type="ECO:0000256" key="3">
    <source>
        <dbReference type="ARBA" id="ARBA00013194"/>
    </source>
</evidence>
<dbReference type="EC" id="5.2.1.8" evidence="3 9"/>
<evidence type="ECO:0000259" key="10">
    <source>
        <dbReference type="Pfam" id="PF05697"/>
    </source>
</evidence>
<organism evidence="12 13">
    <name type="scientific">Candidatus Bodocaedibacter vickermanii</name>
    <dbReference type="NCBI Taxonomy" id="2741701"/>
    <lineage>
        <taxon>Bacteria</taxon>
        <taxon>Pseudomonadati</taxon>
        <taxon>Pseudomonadota</taxon>
        <taxon>Alphaproteobacteria</taxon>
        <taxon>Holosporales</taxon>
        <taxon>Candidatus Paracaedibacteraceae</taxon>
        <taxon>Candidatus Bodocaedibacter</taxon>
    </lineage>
</organism>
<dbReference type="Proteomes" id="UP000594001">
    <property type="component" value="Chromosome"/>
</dbReference>
<comment type="similarity">
    <text evidence="2 9">Belongs to the FKBP-type PPIase family. Tig subfamily.</text>
</comment>
<dbReference type="SUPFAM" id="SSF109998">
    <property type="entry name" value="Triger factor/SurA peptide-binding domain-like"/>
    <property type="match status" value="1"/>
</dbReference>
<keyword evidence="7 9" id="KW-0413">Isomerase</keyword>
<dbReference type="KEGG" id="pbal:CPBP_00979"/>
<comment type="subcellular location">
    <subcellularLocation>
        <location evidence="9">Cytoplasm</location>
    </subcellularLocation>
    <text evidence="9">About half TF is bound to the ribosome near the polypeptide exit tunnel while the other half is free in the cytoplasm.</text>
</comment>
<dbReference type="InterPro" id="IPR036611">
    <property type="entry name" value="Trigger_fac_ribosome-bd_sf"/>
</dbReference>
<comment type="catalytic activity">
    <reaction evidence="1 9">
        <text>[protein]-peptidylproline (omega=180) = [protein]-peptidylproline (omega=0)</text>
        <dbReference type="Rhea" id="RHEA:16237"/>
        <dbReference type="Rhea" id="RHEA-COMP:10747"/>
        <dbReference type="Rhea" id="RHEA-COMP:10748"/>
        <dbReference type="ChEBI" id="CHEBI:83833"/>
        <dbReference type="ChEBI" id="CHEBI:83834"/>
        <dbReference type="EC" id="5.2.1.8"/>
    </reaction>
</comment>
<dbReference type="GO" id="GO:0051083">
    <property type="term" value="P:'de novo' cotranslational protein folding"/>
    <property type="evidence" value="ECO:0007669"/>
    <property type="project" value="TreeGrafter"/>
</dbReference>
<proteinExistence type="inferred from homology"/>
<dbReference type="InterPro" id="IPR046357">
    <property type="entry name" value="PPIase_dom_sf"/>
</dbReference>
<evidence type="ECO:0000256" key="5">
    <source>
        <dbReference type="ARBA" id="ARBA00023110"/>
    </source>
</evidence>
<evidence type="ECO:0000256" key="9">
    <source>
        <dbReference type="HAMAP-Rule" id="MF_00303"/>
    </source>
</evidence>
<dbReference type="GO" id="GO:0051301">
    <property type="term" value="P:cell division"/>
    <property type="evidence" value="ECO:0007669"/>
    <property type="project" value="UniProtKB-KW"/>
</dbReference>
<dbReference type="Gene3D" id="1.10.3120.10">
    <property type="entry name" value="Trigger factor, C-terminal domain"/>
    <property type="match status" value="1"/>
</dbReference>
<dbReference type="PANTHER" id="PTHR30560:SF3">
    <property type="entry name" value="TRIGGER FACTOR-LIKE PROTEIN TIG, CHLOROPLASTIC"/>
    <property type="match status" value="1"/>
</dbReference>
<dbReference type="InterPro" id="IPR037041">
    <property type="entry name" value="Trigger_fac_C_sf"/>
</dbReference>
<dbReference type="GO" id="GO:0015031">
    <property type="term" value="P:protein transport"/>
    <property type="evidence" value="ECO:0007669"/>
    <property type="project" value="UniProtKB-UniRule"/>
</dbReference>
<sequence length="446" mass="49802">MKLSTVKSEGLSKEFKVVIPVSDIQPVFESKLAAYAKNFSMPGFRKGKVPAQHVKARYGYRAFQEAAESLIDTTQRQALEQEKIKALTAPKVSVSKLENETTEIEYTLSVDVMPELPTLDLKNFKAEKLVPEISDKDVQSMIEEQFKDFPMYKDAAAKTKAALGNAVRADVVFKVDGKSQKPTKGARIELVEAQKDDKIVSALIGAAAGDEKNIAFDPIEEKGKKKNVECIITVLAVLEKTEVKFDDDFAKELGFEGFAALKEHTLKSMTGSADAKSRACLKRELLDYIDLQATFEVPFSMVEAELESIVRQVKSELTETEKKETNDEALRTEYMEIANRRVRLGLLLSDIGNSKNVTISNQELSQELYRISAQTGTDVKKLVDYIKQNPAALNSIQAPLFEEKVVDALLSEMKLAEKKVSLKDLDKYYDDVLSSDMPEKDKKESV</sequence>
<evidence type="ECO:0000256" key="1">
    <source>
        <dbReference type="ARBA" id="ARBA00000971"/>
    </source>
</evidence>
<dbReference type="GO" id="GO:0003755">
    <property type="term" value="F:peptidyl-prolyl cis-trans isomerase activity"/>
    <property type="evidence" value="ECO:0007669"/>
    <property type="project" value="UniProtKB-UniRule"/>
</dbReference>
<dbReference type="PIRSF" id="PIRSF003095">
    <property type="entry name" value="Trigger_factor"/>
    <property type="match status" value="1"/>
</dbReference>
<dbReference type="Pfam" id="PF05698">
    <property type="entry name" value="Trigger_C"/>
    <property type="match status" value="1"/>
</dbReference>
<keyword evidence="9" id="KW-0963">Cytoplasm</keyword>